<dbReference type="Proteomes" id="UP000887565">
    <property type="component" value="Unplaced"/>
</dbReference>
<organism evidence="1 2">
    <name type="scientific">Romanomermis culicivorax</name>
    <name type="common">Nematode worm</name>
    <dbReference type="NCBI Taxonomy" id="13658"/>
    <lineage>
        <taxon>Eukaryota</taxon>
        <taxon>Metazoa</taxon>
        <taxon>Ecdysozoa</taxon>
        <taxon>Nematoda</taxon>
        <taxon>Enoplea</taxon>
        <taxon>Dorylaimia</taxon>
        <taxon>Mermithida</taxon>
        <taxon>Mermithoidea</taxon>
        <taxon>Mermithidae</taxon>
        <taxon>Romanomermis</taxon>
    </lineage>
</organism>
<proteinExistence type="predicted"/>
<protein>
    <submittedName>
        <fullName evidence="2">Uncharacterized protein</fullName>
    </submittedName>
</protein>
<accession>A0A915HEA4</accession>
<evidence type="ECO:0000313" key="2">
    <source>
        <dbReference type="WBParaSite" id="nRc.2.0.1.t00018-RA"/>
    </source>
</evidence>
<sequence length="86" mass="9704">MALIAPKTHKEPSDLSLISYSSKKSIRSYLDSIANQLKKETVQIKTSAIPMENRTRIKCYPKNNITLIDAEFALGVVNIDFIIHDI</sequence>
<evidence type="ECO:0000313" key="1">
    <source>
        <dbReference type="Proteomes" id="UP000887565"/>
    </source>
</evidence>
<reference evidence="2" key="1">
    <citation type="submission" date="2022-11" db="UniProtKB">
        <authorList>
            <consortium name="WormBaseParasite"/>
        </authorList>
    </citation>
    <scope>IDENTIFICATION</scope>
</reference>
<dbReference type="WBParaSite" id="nRc.2.0.1.t00018-RA">
    <property type="protein sequence ID" value="nRc.2.0.1.t00018-RA"/>
    <property type="gene ID" value="nRc.2.0.1.g00018"/>
</dbReference>
<name>A0A915HEA4_ROMCU</name>
<keyword evidence="1" id="KW-1185">Reference proteome</keyword>
<dbReference type="AlphaFoldDB" id="A0A915HEA4"/>